<dbReference type="AlphaFoldDB" id="A0A226EVE1"/>
<evidence type="ECO:0000256" key="4">
    <source>
        <dbReference type="ARBA" id="ARBA00022548"/>
    </source>
</evidence>
<feature type="transmembrane region" description="Helical" evidence="20">
    <location>
        <begin position="248"/>
        <end position="268"/>
    </location>
</feature>
<keyword evidence="3" id="KW-0444">Lipid biosynthesis</keyword>
<feature type="transmembrane region" description="Helical" evidence="20">
    <location>
        <begin position="180"/>
        <end position="199"/>
    </location>
</feature>
<dbReference type="Pfam" id="PF01222">
    <property type="entry name" value="ERG4_ERG24"/>
    <property type="match status" value="1"/>
</dbReference>
<evidence type="ECO:0000256" key="17">
    <source>
        <dbReference type="ARBA" id="ARBA00042688"/>
    </source>
</evidence>
<dbReference type="EC" id="1.3.1.21" evidence="16"/>
<evidence type="ECO:0000256" key="9">
    <source>
        <dbReference type="ARBA" id="ARBA00022989"/>
    </source>
</evidence>
<comment type="catalytic activity">
    <reaction evidence="18">
        <text>cholesterol + NADP(+) = 7-dehydrocholesterol + NADPH + H(+)</text>
        <dbReference type="Rhea" id="RHEA:23984"/>
        <dbReference type="ChEBI" id="CHEBI:15378"/>
        <dbReference type="ChEBI" id="CHEBI:16113"/>
        <dbReference type="ChEBI" id="CHEBI:17759"/>
        <dbReference type="ChEBI" id="CHEBI:57783"/>
        <dbReference type="ChEBI" id="CHEBI:58349"/>
        <dbReference type="EC" id="1.3.1.21"/>
    </reaction>
    <physiologicalReaction direction="right-to-left" evidence="18">
        <dbReference type="Rhea" id="RHEA:23986"/>
    </physiologicalReaction>
</comment>
<organism evidence="21 22">
    <name type="scientific">Folsomia candida</name>
    <name type="common">Springtail</name>
    <dbReference type="NCBI Taxonomy" id="158441"/>
    <lineage>
        <taxon>Eukaryota</taxon>
        <taxon>Metazoa</taxon>
        <taxon>Ecdysozoa</taxon>
        <taxon>Arthropoda</taxon>
        <taxon>Hexapoda</taxon>
        <taxon>Collembola</taxon>
        <taxon>Entomobryomorpha</taxon>
        <taxon>Isotomoidea</taxon>
        <taxon>Isotomidae</taxon>
        <taxon>Proisotominae</taxon>
        <taxon>Folsomia</taxon>
    </lineage>
</organism>
<gene>
    <name evidence="21" type="ORF">Fcan01_05145</name>
</gene>
<dbReference type="EMBL" id="LNIX01000002">
    <property type="protein sequence ID" value="OXA60566.1"/>
    <property type="molecule type" value="Genomic_DNA"/>
</dbReference>
<evidence type="ECO:0000256" key="2">
    <source>
        <dbReference type="ARBA" id="ARBA00005402"/>
    </source>
</evidence>
<keyword evidence="7" id="KW-0521">NADP</keyword>
<dbReference type="InterPro" id="IPR001171">
    <property type="entry name" value="ERG24_DHCR-like"/>
</dbReference>
<comment type="catalytic activity">
    <reaction evidence="19">
        <text>7-dehydrodesmosterol + NADPH + H(+) = desmosterol + NADP(+)</text>
        <dbReference type="Rhea" id="RHEA:46740"/>
        <dbReference type="ChEBI" id="CHEBI:15378"/>
        <dbReference type="ChEBI" id="CHEBI:17737"/>
        <dbReference type="ChEBI" id="CHEBI:27910"/>
        <dbReference type="ChEBI" id="CHEBI:57783"/>
        <dbReference type="ChEBI" id="CHEBI:58349"/>
    </reaction>
    <physiologicalReaction direction="left-to-right" evidence="19">
        <dbReference type="Rhea" id="RHEA:46741"/>
    </physiologicalReaction>
</comment>
<evidence type="ECO:0000313" key="21">
    <source>
        <dbReference type="EMBL" id="OXA60566.1"/>
    </source>
</evidence>
<name>A0A226EVE1_FOLCA</name>
<protein>
    <recommendedName>
        <fullName evidence="16">7-dehydrocholesterol reductase</fullName>
        <ecNumber evidence="16">1.3.1.21</ecNumber>
    </recommendedName>
    <alternativeName>
        <fullName evidence="17">Sterol Delta(7)-reductase</fullName>
    </alternativeName>
</protein>
<dbReference type="OrthoDB" id="5326588at2759"/>
<evidence type="ECO:0000256" key="18">
    <source>
        <dbReference type="ARBA" id="ARBA00047795"/>
    </source>
</evidence>
<keyword evidence="4" id="KW-0153">Cholesterol metabolism</keyword>
<keyword evidence="11" id="KW-0756">Sterol biosynthesis</keyword>
<dbReference type="Proteomes" id="UP000198287">
    <property type="component" value="Unassembled WGS sequence"/>
</dbReference>
<evidence type="ECO:0000256" key="6">
    <source>
        <dbReference type="ARBA" id="ARBA00022778"/>
    </source>
</evidence>
<keyword evidence="14" id="KW-1207">Sterol metabolism</keyword>
<evidence type="ECO:0000256" key="12">
    <source>
        <dbReference type="ARBA" id="ARBA00023098"/>
    </source>
</evidence>
<keyword evidence="12" id="KW-0443">Lipid metabolism</keyword>
<comment type="caution">
    <text evidence="21">The sequence shown here is derived from an EMBL/GenBank/DDBJ whole genome shotgun (WGS) entry which is preliminary data.</text>
</comment>
<keyword evidence="6" id="KW-0152">Cholesterol biosynthesis</keyword>
<comment type="subcellular location">
    <subcellularLocation>
        <location evidence="1">Membrane</location>
        <topology evidence="1">Multi-pass membrane protein</topology>
    </subcellularLocation>
</comment>
<keyword evidence="13 20" id="KW-0472">Membrane</keyword>
<evidence type="ECO:0000256" key="5">
    <source>
        <dbReference type="ARBA" id="ARBA00022692"/>
    </source>
</evidence>
<dbReference type="GO" id="GO:0047598">
    <property type="term" value="F:7-dehydrocholesterol reductase activity"/>
    <property type="evidence" value="ECO:0007669"/>
    <property type="project" value="UniProtKB-EC"/>
</dbReference>
<evidence type="ECO:0000256" key="13">
    <source>
        <dbReference type="ARBA" id="ARBA00023136"/>
    </source>
</evidence>
<keyword evidence="5 20" id="KW-0812">Transmembrane</keyword>
<evidence type="ECO:0000256" key="1">
    <source>
        <dbReference type="ARBA" id="ARBA00004141"/>
    </source>
</evidence>
<dbReference type="GO" id="GO:0016132">
    <property type="term" value="P:brassinosteroid biosynthetic process"/>
    <property type="evidence" value="ECO:0007669"/>
    <property type="project" value="TreeGrafter"/>
</dbReference>
<feature type="transmembrane region" description="Helical" evidence="20">
    <location>
        <begin position="43"/>
        <end position="64"/>
    </location>
</feature>
<dbReference type="GO" id="GO:0005789">
    <property type="term" value="C:endoplasmic reticulum membrane"/>
    <property type="evidence" value="ECO:0007669"/>
    <property type="project" value="TreeGrafter"/>
</dbReference>
<evidence type="ECO:0000313" key="22">
    <source>
        <dbReference type="Proteomes" id="UP000198287"/>
    </source>
</evidence>
<evidence type="ECO:0000256" key="10">
    <source>
        <dbReference type="ARBA" id="ARBA00023002"/>
    </source>
</evidence>
<dbReference type="STRING" id="158441.A0A226EVE1"/>
<dbReference type="OMA" id="KYGQYWA"/>
<keyword evidence="8" id="KW-0752">Steroid biosynthesis</keyword>
<reference evidence="21 22" key="1">
    <citation type="submission" date="2015-12" db="EMBL/GenBank/DDBJ databases">
        <title>The genome of Folsomia candida.</title>
        <authorList>
            <person name="Faddeeva A."/>
            <person name="Derks M.F."/>
            <person name="Anvar Y."/>
            <person name="Smit S."/>
            <person name="Van Straalen N."/>
            <person name="Roelofs D."/>
        </authorList>
    </citation>
    <scope>NUCLEOTIDE SEQUENCE [LARGE SCALE GENOMIC DNA]</scope>
    <source>
        <strain evidence="21 22">VU population</strain>
        <tissue evidence="21">Whole body</tissue>
    </source>
</reference>
<evidence type="ECO:0000256" key="3">
    <source>
        <dbReference type="ARBA" id="ARBA00022516"/>
    </source>
</evidence>
<dbReference type="Gene3D" id="1.20.120.1630">
    <property type="match status" value="1"/>
</dbReference>
<feature type="transmembrane region" description="Helical" evidence="20">
    <location>
        <begin position="372"/>
        <end position="389"/>
    </location>
</feature>
<keyword evidence="15" id="KW-0753">Steroid metabolism</keyword>
<evidence type="ECO:0000256" key="15">
    <source>
        <dbReference type="ARBA" id="ARBA00023221"/>
    </source>
</evidence>
<evidence type="ECO:0000256" key="11">
    <source>
        <dbReference type="ARBA" id="ARBA00023011"/>
    </source>
</evidence>
<accession>A0A226EVE1</accession>
<evidence type="ECO:0000256" key="8">
    <source>
        <dbReference type="ARBA" id="ARBA00022955"/>
    </source>
</evidence>
<dbReference type="PANTHER" id="PTHR21257:SF38">
    <property type="entry name" value="7-DEHYDROCHOLESTEROL REDUCTASE"/>
    <property type="match status" value="1"/>
</dbReference>
<evidence type="ECO:0000256" key="14">
    <source>
        <dbReference type="ARBA" id="ARBA00023166"/>
    </source>
</evidence>
<feature type="transmembrane region" description="Helical" evidence="20">
    <location>
        <begin position="12"/>
        <end position="31"/>
    </location>
</feature>
<evidence type="ECO:0000256" key="7">
    <source>
        <dbReference type="ARBA" id="ARBA00022857"/>
    </source>
</evidence>
<keyword evidence="10" id="KW-0560">Oxidoreductase</keyword>
<dbReference type="PANTHER" id="PTHR21257">
    <property type="entry name" value="DELTA(14)-STEROL REDUCTASE"/>
    <property type="match status" value="1"/>
</dbReference>
<feature type="transmembrane region" description="Helical" evidence="20">
    <location>
        <begin position="205"/>
        <end position="227"/>
    </location>
</feature>
<comment type="similarity">
    <text evidence="2">Belongs to the ERG4/ERG24 family.</text>
</comment>
<sequence>MDNLLNLVNYKVGPFLLIVFLTPAAQYLVLLGNPSTRFGFDSLIGNSFSWKFIGVFIVWALIWLKIPSKKFAGPAHDKGGVIFYQANGEIYYFATVTSFVLINCFNPSISTHIYENMGPILATLNLIALLICCHLMFQAKASHHANKSLQNNSSHPLIYQFYHGLELSPRILGVDVKQLTNCRVGMMLWQILILAFLFARWNHQLLGFSNAHFDNVFLQSFYIYMFFRWETGYFNTLDFTMDKTGWMLVWGCLVWIPSLYTFSSYFLVLNIPNLGLLVEGGMFILGLSAIWCHSEVDCQKESFKNANGKKIKIWGQPAKTLEINYTNSEGIEKKSQLLISGWWGIGRKMNYSFDIVSTLLWCLYAGFGNGVWPYACLIFVTILLIHRVFRDEERCRSKYEEGWKKYCSIVEYRMIPHIF</sequence>
<keyword evidence="22" id="KW-1185">Reference proteome</keyword>
<evidence type="ECO:0000256" key="20">
    <source>
        <dbReference type="SAM" id="Phobius"/>
    </source>
</evidence>
<keyword evidence="9 20" id="KW-1133">Transmembrane helix</keyword>
<evidence type="ECO:0000256" key="19">
    <source>
        <dbReference type="ARBA" id="ARBA00047826"/>
    </source>
</evidence>
<feature type="transmembrane region" description="Helical" evidence="20">
    <location>
        <begin position="274"/>
        <end position="292"/>
    </location>
</feature>
<dbReference type="GO" id="GO:0006695">
    <property type="term" value="P:cholesterol biosynthetic process"/>
    <property type="evidence" value="ECO:0007669"/>
    <property type="project" value="UniProtKB-KW"/>
</dbReference>
<evidence type="ECO:0000256" key="16">
    <source>
        <dbReference type="ARBA" id="ARBA00038851"/>
    </source>
</evidence>
<proteinExistence type="inferred from homology"/>
<feature type="transmembrane region" description="Helical" evidence="20">
    <location>
        <begin position="117"/>
        <end position="137"/>
    </location>
</feature>